<gene>
    <name evidence="2" type="primary">SI:DKEY-78O7.1</name>
</gene>
<sequence>ASDRWTNLPRRCTAVTSVTRALVIYCITNVSKLERSHCPVTSKTNSNTIGQSHTGNVMSFQTN</sequence>
<feature type="non-terminal residue" evidence="2">
    <location>
        <position position="1"/>
    </location>
</feature>
<evidence type="ECO:0000256" key="1">
    <source>
        <dbReference type="SAM" id="MobiDB-lite"/>
    </source>
</evidence>
<evidence type="ECO:0000313" key="2">
    <source>
        <dbReference type="EMBL" id="SBP08318.1"/>
    </source>
</evidence>
<accession>A0A1A7WRE9</accession>
<dbReference type="AlphaFoldDB" id="A0A1A7WRE9"/>
<reference evidence="2" key="1">
    <citation type="submission" date="2016-05" db="EMBL/GenBank/DDBJ databases">
        <authorList>
            <person name="Lavstsen T."/>
            <person name="Jespersen J.S."/>
        </authorList>
    </citation>
    <scope>NUCLEOTIDE SEQUENCE</scope>
    <source>
        <tissue evidence="2">Brain</tissue>
    </source>
</reference>
<proteinExistence type="predicted"/>
<name>A0A1A7WRE9_9TELE</name>
<organism evidence="2">
    <name type="scientific">Iconisemion striatum</name>
    <dbReference type="NCBI Taxonomy" id="60296"/>
    <lineage>
        <taxon>Eukaryota</taxon>
        <taxon>Metazoa</taxon>
        <taxon>Chordata</taxon>
        <taxon>Craniata</taxon>
        <taxon>Vertebrata</taxon>
        <taxon>Euteleostomi</taxon>
        <taxon>Actinopterygii</taxon>
        <taxon>Neopterygii</taxon>
        <taxon>Teleostei</taxon>
        <taxon>Neoteleostei</taxon>
        <taxon>Acanthomorphata</taxon>
        <taxon>Ovalentaria</taxon>
        <taxon>Atherinomorphae</taxon>
        <taxon>Cyprinodontiformes</taxon>
        <taxon>Nothobranchiidae</taxon>
        <taxon>Iconisemion</taxon>
    </lineage>
</organism>
<protein>
    <submittedName>
        <fullName evidence="2">Si:dkey-78o7.1</fullName>
    </submittedName>
</protein>
<reference evidence="2" key="2">
    <citation type="submission" date="2016-06" db="EMBL/GenBank/DDBJ databases">
        <title>The genome of a short-lived fish provides insights into sex chromosome evolution and the genetic control of aging.</title>
        <authorList>
            <person name="Reichwald K."/>
            <person name="Felder M."/>
            <person name="Petzold A."/>
            <person name="Koch P."/>
            <person name="Groth M."/>
            <person name="Platzer M."/>
        </authorList>
    </citation>
    <scope>NUCLEOTIDE SEQUENCE</scope>
    <source>
        <tissue evidence="2">Brain</tissue>
    </source>
</reference>
<dbReference type="EMBL" id="HADW01006918">
    <property type="protein sequence ID" value="SBP08318.1"/>
    <property type="molecule type" value="Transcribed_RNA"/>
</dbReference>
<feature type="non-terminal residue" evidence="2">
    <location>
        <position position="63"/>
    </location>
</feature>
<feature type="region of interest" description="Disordered" evidence="1">
    <location>
        <begin position="41"/>
        <end position="63"/>
    </location>
</feature>